<comment type="caution">
    <text evidence="1">The sequence shown here is derived from an EMBL/GenBank/DDBJ whole genome shotgun (WGS) entry which is preliminary data.</text>
</comment>
<protein>
    <submittedName>
        <fullName evidence="1">Uncharacterized protein</fullName>
    </submittedName>
</protein>
<reference evidence="1" key="1">
    <citation type="submission" date="2023-02" db="EMBL/GenBank/DDBJ databases">
        <title>Description of Herbaspirillum huttiense subsp. nephrolepsisexaltata and Herbaspirillum huttiense subsp. lycopersicon.</title>
        <authorList>
            <person name="Poudel M."/>
            <person name="Sharma A."/>
            <person name="Goss E."/>
            <person name="Tapia J.H."/>
            <person name="Harmon C.M."/>
            <person name="Jones J.B."/>
        </authorList>
    </citation>
    <scope>NUCLEOTIDE SEQUENCE</scope>
    <source>
        <strain evidence="1">NC40101</strain>
    </source>
</reference>
<accession>A0AAE4G9H9</accession>
<evidence type="ECO:0000313" key="1">
    <source>
        <dbReference type="EMBL" id="MDT0337716.1"/>
    </source>
</evidence>
<organism evidence="1">
    <name type="scientific">Herbaspirillum huttiense subsp. nephrolepidis</name>
    <dbReference type="NCBI Taxonomy" id="3075126"/>
    <lineage>
        <taxon>Bacteria</taxon>
        <taxon>Pseudomonadati</taxon>
        <taxon>Pseudomonadota</taxon>
        <taxon>Betaproteobacteria</taxon>
        <taxon>Burkholderiales</taxon>
        <taxon>Oxalobacteraceae</taxon>
        <taxon>Herbaspirillum</taxon>
    </lineage>
</organism>
<name>A0AAE4G9H9_9BURK</name>
<gene>
    <name evidence="1" type="ORF">RJN63_12800</name>
</gene>
<dbReference type="EMBL" id="JAVRAA010000005">
    <property type="protein sequence ID" value="MDT0337716.1"/>
    <property type="molecule type" value="Genomic_DNA"/>
</dbReference>
<proteinExistence type="predicted"/>
<sequence length="113" mass="12644">MYLRSQLEPIFSLTSKLSAAMNHSADEISGKISLPAQDLAHLIDEIGKLQSLKSQLYHGEHMHRHGTSSYFFLVAAGASLSLENFQEHLQEEFEPECGEQLHLTFADEPTFIG</sequence>
<dbReference type="AlphaFoldDB" id="A0AAE4G9H9"/>
<dbReference type="RefSeq" id="WP_284078266.1">
    <property type="nucleotide sequence ID" value="NZ_JAVLSM010000007.1"/>
</dbReference>